<dbReference type="AlphaFoldDB" id="A0A8R1Y1T3"/>
<dbReference type="Proteomes" id="UP000024404">
    <property type="component" value="Unassembled WGS sequence"/>
</dbReference>
<evidence type="ECO:0000313" key="1">
    <source>
        <dbReference type="EnsemblMetazoa" id="OVOC4833.1"/>
    </source>
</evidence>
<evidence type="ECO:0000313" key="2">
    <source>
        <dbReference type="Proteomes" id="UP000024404"/>
    </source>
</evidence>
<sequence length="121" mass="13448">MDRKLEMMVGEGGGGGEEDGILHTHVLLNRTLIRAKGWMAARRGRRRLGGEKEEESILTKAILNCSLNALLVVCPLLICPAHLCCYRSMQSCYLQCSSQHPSIHPSIRLGKSKLCPEFMIL</sequence>
<organism evidence="1 2">
    <name type="scientific">Onchocerca volvulus</name>
    <dbReference type="NCBI Taxonomy" id="6282"/>
    <lineage>
        <taxon>Eukaryota</taxon>
        <taxon>Metazoa</taxon>
        <taxon>Ecdysozoa</taxon>
        <taxon>Nematoda</taxon>
        <taxon>Chromadorea</taxon>
        <taxon>Rhabditida</taxon>
        <taxon>Spirurina</taxon>
        <taxon>Spiruromorpha</taxon>
        <taxon>Filarioidea</taxon>
        <taxon>Onchocercidae</taxon>
        <taxon>Onchocerca</taxon>
    </lineage>
</organism>
<reference evidence="2" key="1">
    <citation type="submission" date="2013-10" db="EMBL/GenBank/DDBJ databases">
        <title>Genome sequencing of Onchocerca volvulus.</title>
        <authorList>
            <person name="Cotton J."/>
            <person name="Tsai J."/>
            <person name="Stanley E."/>
            <person name="Tracey A."/>
            <person name="Holroyd N."/>
            <person name="Lustigman S."/>
            <person name="Berriman M."/>
        </authorList>
    </citation>
    <scope>NUCLEOTIDE SEQUENCE</scope>
</reference>
<reference evidence="1" key="2">
    <citation type="submission" date="2022-06" db="UniProtKB">
        <authorList>
            <consortium name="EnsemblMetazoa"/>
        </authorList>
    </citation>
    <scope>IDENTIFICATION</scope>
</reference>
<name>A0A8R1Y1T3_ONCVO</name>
<proteinExistence type="predicted"/>
<protein>
    <submittedName>
        <fullName evidence="1">Uncharacterized protein</fullName>
    </submittedName>
</protein>
<dbReference type="EnsemblMetazoa" id="OVOC4833.1">
    <property type="protein sequence ID" value="OVOC4833.1"/>
    <property type="gene ID" value="WBGene00241642"/>
</dbReference>
<accession>A0A8R1Y1T3</accession>
<dbReference type="EMBL" id="CMVM020000144">
    <property type="status" value="NOT_ANNOTATED_CDS"/>
    <property type="molecule type" value="Genomic_DNA"/>
</dbReference>
<keyword evidence="2" id="KW-1185">Reference proteome</keyword>